<keyword evidence="6" id="KW-1015">Disulfide bond</keyword>
<dbReference type="InterPro" id="IPR029033">
    <property type="entry name" value="His_PPase_superfam"/>
</dbReference>
<keyword evidence="10" id="KW-1185">Reference proteome</keyword>
<evidence type="ECO:0000256" key="5">
    <source>
        <dbReference type="PIRSR" id="PIRSR000894-1"/>
    </source>
</evidence>
<dbReference type="PROSITE" id="PS00616">
    <property type="entry name" value="HIS_ACID_PHOSPHAT_1"/>
    <property type="match status" value="1"/>
</dbReference>
<dbReference type="SUPFAM" id="SSF53254">
    <property type="entry name" value="Phosphoglycerate mutase-like"/>
    <property type="match status" value="1"/>
</dbReference>
<feature type="chain" id="PRO_5002239001" description="3-phytase" evidence="8">
    <location>
        <begin position="17"/>
        <end position="494"/>
    </location>
</feature>
<dbReference type="InterPro" id="IPR000560">
    <property type="entry name" value="His_Pase_clade-2"/>
</dbReference>
<dbReference type="OrthoDB" id="6509975at2759"/>
<dbReference type="HOGENOM" id="CLU_020880_3_0_1"/>
<feature type="active site" description="Proton donor" evidence="5">
    <location>
        <position position="362"/>
    </location>
</feature>
<dbReference type="EC" id="3.1.3.8" evidence="2"/>
<dbReference type="GO" id="GO:0003993">
    <property type="term" value="F:acid phosphatase activity"/>
    <property type="evidence" value="ECO:0007669"/>
    <property type="project" value="TreeGrafter"/>
</dbReference>
<dbReference type="VEuPathDB" id="FungiDB:PV08_05058"/>
<dbReference type="PIRSF" id="PIRSF000894">
    <property type="entry name" value="Acid_phosphatase"/>
    <property type="match status" value="1"/>
</dbReference>
<dbReference type="AlphaFoldDB" id="A0A0D2BFS6"/>
<dbReference type="CDD" id="cd07061">
    <property type="entry name" value="HP_HAP_like"/>
    <property type="match status" value="1"/>
</dbReference>
<dbReference type="RefSeq" id="XP_016238079.1">
    <property type="nucleotide sequence ID" value="XM_016379402.1"/>
</dbReference>
<evidence type="ECO:0000313" key="9">
    <source>
        <dbReference type="EMBL" id="KIW17863.1"/>
    </source>
</evidence>
<dbReference type="GeneID" id="27332141"/>
<organism evidence="9 10">
    <name type="scientific">Exophiala spinifera</name>
    <dbReference type="NCBI Taxonomy" id="91928"/>
    <lineage>
        <taxon>Eukaryota</taxon>
        <taxon>Fungi</taxon>
        <taxon>Dikarya</taxon>
        <taxon>Ascomycota</taxon>
        <taxon>Pezizomycotina</taxon>
        <taxon>Eurotiomycetes</taxon>
        <taxon>Chaetothyriomycetidae</taxon>
        <taxon>Chaetothyriales</taxon>
        <taxon>Herpotrichiellaceae</taxon>
        <taxon>Exophiala</taxon>
    </lineage>
</organism>
<evidence type="ECO:0000256" key="3">
    <source>
        <dbReference type="ARBA" id="ARBA00022801"/>
    </source>
</evidence>
<evidence type="ECO:0000256" key="8">
    <source>
        <dbReference type="SAM" id="SignalP"/>
    </source>
</evidence>
<dbReference type="EMBL" id="KN847494">
    <property type="protein sequence ID" value="KIW17863.1"/>
    <property type="molecule type" value="Genomic_DNA"/>
</dbReference>
<feature type="disulfide bond" evidence="6">
    <location>
        <begin position="431"/>
        <end position="439"/>
    </location>
</feature>
<evidence type="ECO:0000256" key="6">
    <source>
        <dbReference type="PIRSR" id="PIRSR000894-2"/>
    </source>
</evidence>
<comment type="similarity">
    <text evidence="1">Belongs to the histidine acid phosphatase family.</text>
</comment>
<dbReference type="InterPro" id="IPR016274">
    <property type="entry name" value="Histidine_acid_Pase_euk"/>
</dbReference>
<dbReference type="PANTHER" id="PTHR20963:SF23">
    <property type="entry name" value="3-PHYTASE"/>
    <property type="match status" value="1"/>
</dbReference>
<evidence type="ECO:0000313" key="10">
    <source>
        <dbReference type="Proteomes" id="UP000053328"/>
    </source>
</evidence>
<evidence type="ECO:0000256" key="1">
    <source>
        <dbReference type="ARBA" id="ARBA00005375"/>
    </source>
</evidence>
<feature type="active site" description="Nucleophile" evidence="5">
    <location>
        <position position="93"/>
    </location>
</feature>
<protein>
    <recommendedName>
        <fullName evidence="2">3-phytase</fullName>
        <ecNumber evidence="2">3.1.3.8</ecNumber>
    </recommendedName>
</protein>
<feature type="disulfide bond" evidence="6">
    <location>
        <begin position="275"/>
        <end position="289"/>
    </location>
</feature>
<dbReference type="GO" id="GO:0009277">
    <property type="term" value="C:fungal-type cell wall"/>
    <property type="evidence" value="ECO:0007669"/>
    <property type="project" value="TreeGrafter"/>
</dbReference>
<dbReference type="PANTHER" id="PTHR20963">
    <property type="entry name" value="MULTIPLE INOSITOL POLYPHOSPHATE PHOSPHATASE-RELATED"/>
    <property type="match status" value="1"/>
</dbReference>
<dbReference type="Gene3D" id="3.40.50.1240">
    <property type="entry name" value="Phosphoglycerate mutase-like"/>
    <property type="match status" value="1"/>
</dbReference>
<accession>A0A0D2BFS6</accession>
<dbReference type="InterPro" id="IPR033379">
    <property type="entry name" value="Acid_Pase_AS"/>
</dbReference>
<feature type="disulfide bond" evidence="6">
    <location>
        <begin position="82"/>
        <end position="411"/>
    </location>
</feature>
<keyword evidence="4" id="KW-0325">Glycoprotein</keyword>
<reference evidence="9 10" key="1">
    <citation type="submission" date="2015-01" db="EMBL/GenBank/DDBJ databases">
        <title>The Genome Sequence of Exophiala spinifera CBS89968.</title>
        <authorList>
            <consortium name="The Broad Institute Genomics Platform"/>
            <person name="Cuomo C."/>
            <person name="de Hoog S."/>
            <person name="Gorbushina A."/>
            <person name="Stielow B."/>
            <person name="Teixiera M."/>
            <person name="Abouelleil A."/>
            <person name="Chapman S.B."/>
            <person name="Priest M."/>
            <person name="Young S.K."/>
            <person name="Wortman J."/>
            <person name="Nusbaum C."/>
            <person name="Birren B."/>
        </authorList>
    </citation>
    <scope>NUCLEOTIDE SEQUENCE [LARGE SCALE GENOMIC DNA]</scope>
    <source>
        <strain evidence="9 10">CBS 89968</strain>
    </source>
</reference>
<keyword evidence="8" id="KW-0732">Signal</keyword>
<dbReference type="GO" id="GO:0016158">
    <property type="term" value="F:inositol hexakisphosphate 3-phosphatase activity"/>
    <property type="evidence" value="ECO:0007669"/>
    <property type="project" value="UniProtKB-EC"/>
</dbReference>
<feature type="region of interest" description="Disordered" evidence="7">
    <location>
        <begin position="33"/>
        <end position="58"/>
    </location>
</feature>
<feature type="signal peptide" evidence="8">
    <location>
        <begin position="1"/>
        <end position="16"/>
    </location>
</feature>
<proteinExistence type="inferred from homology"/>
<gene>
    <name evidence="9" type="ORF">PV08_05058</name>
</gene>
<dbReference type="Pfam" id="PF00328">
    <property type="entry name" value="His_Phos_2"/>
    <property type="match status" value="1"/>
</dbReference>
<dbReference type="Proteomes" id="UP000053328">
    <property type="component" value="Unassembled WGS sequence"/>
</dbReference>
<evidence type="ECO:0000256" key="2">
    <source>
        <dbReference type="ARBA" id="ARBA00012632"/>
    </source>
</evidence>
<sequence length="494" mass="53115">MKSVLVTSALFAVATARSTGSFGGASQGWGWSGPYPGSGSGTPDAPSPGSTAFDPLEHLGGNSPYFEGPNVFGISATVPDECKVDQAVYITRHGSRYPDPGAYNGWVTLYNKIQNASFQATGSLAFLRDWKPVLDNPSLELSQVSPGGYDELYHYGVELRTRYPGFYQYGAPFRVWTNDYPRTIDSARLFARGYIGPNSTSLGTVYAINSKAASAVGNSLATSDSCPTFADSSGSGYADVYDNVYLPPIATRLNALLKGNLNLTASDVSKIPYLCGFESQILRSISPFCAVFTEQETLQYEYRQDLRYWYGTGLGAYKNASVQLPLLQGVVDLLSSGPKTSVAGSTHGNDTLGPLTVAFTHDNQINELASILGIFDQQKALPSTSIDRNRIYVSSRITPMRGTVAFERLNCSNNLYVRILLDDAVYPVPACRSGPGSSCPLQQYRDQVVAGKWAEFGSFSSVCHLPSQNVTTGPDGAVTFFTNLASSAIRSVVP</sequence>
<evidence type="ECO:0000256" key="7">
    <source>
        <dbReference type="SAM" id="MobiDB-lite"/>
    </source>
</evidence>
<name>A0A0D2BFS6_9EURO</name>
<dbReference type="STRING" id="91928.A0A0D2BFS6"/>
<evidence type="ECO:0000256" key="4">
    <source>
        <dbReference type="ARBA" id="ARBA00023180"/>
    </source>
</evidence>
<keyword evidence="3" id="KW-0378">Hydrolase</keyword>